<name>A0A5C3QCW5_9AGAR</name>
<feature type="compositionally biased region" description="Basic and acidic residues" evidence="1">
    <location>
        <begin position="199"/>
        <end position="210"/>
    </location>
</feature>
<gene>
    <name evidence="2" type="ORF">BDV98DRAFT_127502</name>
</gene>
<organism evidence="2 3">
    <name type="scientific">Pterulicium gracile</name>
    <dbReference type="NCBI Taxonomy" id="1884261"/>
    <lineage>
        <taxon>Eukaryota</taxon>
        <taxon>Fungi</taxon>
        <taxon>Dikarya</taxon>
        <taxon>Basidiomycota</taxon>
        <taxon>Agaricomycotina</taxon>
        <taxon>Agaricomycetes</taxon>
        <taxon>Agaricomycetidae</taxon>
        <taxon>Agaricales</taxon>
        <taxon>Pleurotineae</taxon>
        <taxon>Pterulaceae</taxon>
        <taxon>Pterulicium</taxon>
    </lineage>
</organism>
<evidence type="ECO:0000313" key="3">
    <source>
        <dbReference type="Proteomes" id="UP000305067"/>
    </source>
</evidence>
<dbReference type="EMBL" id="ML178831">
    <property type="protein sequence ID" value="TFK99914.1"/>
    <property type="molecule type" value="Genomic_DNA"/>
</dbReference>
<keyword evidence="3" id="KW-1185">Reference proteome</keyword>
<sequence>MLSAFKQKPFDLEPIFAAWHKPPMFHGDSKKDLPVETWLEAIRAGCVERQVPEEYWYKVGKKYLGPKAAGRFNELKTVITTMNGGKYRWTWKRFKTAMTNMGWTSDSAAETETIQVESRPSGLVWKVGRRMFTASSSVPDKTVNEGVVRPRLRGSPKSTPLPASSSSSKRSSQPATRPTPVKSKTLDPSLWINRSTFTSEKKAAEQRDETPSLARSPTVSDPSFWASLKMTKKDKQHEEVPEVVVNKPPNSKRASSASVKEVISPALSEELVAAPQANVTIAQAPKWMVDACSALDFLGNEHPKIISFVSAILITAGSIPAIPAVAAGAGGAFLASGTAHAIGAVAVGLGNWISATQAGNVKSSEGHEAHHKATVKEHSSG</sequence>
<protein>
    <submittedName>
        <fullName evidence="2">Uncharacterized protein</fullName>
    </submittedName>
</protein>
<dbReference type="AlphaFoldDB" id="A0A5C3QCW5"/>
<evidence type="ECO:0000313" key="2">
    <source>
        <dbReference type="EMBL" id="TFK99914.1"/>
    </source>
</evidence>
<accession>A0A5C3QCW5</accession>
<reference evidence="2 3" key="1">
    <citation type="journal article" date="2019" name="Nat. Ecol. Evol.">
        <title>Megaphylogeny resolves global patterns of mushroom evolution.</title>
        <authorList>
            <person name="Varga T."/>
            <person name="Krizsan K."/>
            <person name="Foldi C."/>
            <person name="Dima B."/>
            <person name="Sanchez-Garcia M."/>
            <person name="Sanchez-Ramirez S."/>
            <person name="Szollosi G.J."/>
            <person name="Szarkandi J.G."/>
            <person name="Papp V."/>
            <person name="Albert L."/>
            <person name="Andreopoulos W."/>
            <person name="Angelini C."/>
            <person name="Antonin V."/>
            <person name="Barry K.W."/>
            <person name="Bougher N.L."/>
            <person name="Buchanan P."/>
            <person name="Buyck B."/>
            <person name="Bense V."/>
            <person name="Catcheside P."/>
            <person name="Chovatia M."/>
            <person name="Cooper J."/>
            <person name="Damon W."/>
            <person name="Desjardin D."/>
            <person name="Finy P."/>
            <person name="Geml J."/>
            <person name="Haridas S."/>
            <person name="Hughes K."/>
            <person name="Justo A."/>
            <person name="Karasinski D."/>
            <person name="Kautmanova I."/>
            <person name="Kiss B."/>
            <person name="Kocsube S."/>
            <person name="Kotiranta H."/>
            <person name="LaButti K.M."/>
            <person name="Lechner B.E."/>
            <person name="Liimatainen K."/>
            <person name="Lipzen A."/>
            <person name="Lukacs Z."/>
            <person name="Mihaltcheva S."/>
            <person name="Morgado L.N."/>
            <person name="Niskanen T."/>
            <person name="Noordeloos M.E."/>
            <person name="Ohm R.A."/>
            <person name="Ortiz-Santana B."/>
            <person name="Ovrebo C."/>
            <person name="Racz N."/>
            <person name="Riley R."/>
            <person name="Savchenko A."/>
            <person name="Shiryaev A."/>
            <person name="Soop K."/>
            <person name="Spirin V."/>
            <person name="Szebenyi C."/>
            <person name="Tomsovsky M."/>
            <person name="Tulloss R.E."/>
            <person name="Uehling J."/>
            <person name="Grigoriev I.V."/>
            <person name="Vagvolgyi C."/>
            <person name="Papp T."/>
            <person name="Martin F.M."/>
            <person name="Miettinen O."/>
            <person name="Hibbett D.S."/>
            <person name="Nagy L.G."/>
        </authorList>
    </citation>
    <scope>NUCLEOTIDE SEQUENCE [LARGE SCALE GENOMIC DNA]</scope>
    <source>
        <strain evidence="2 3">CBS 309.79</strain>
    </source>
</reference>
<dbReference type="OrthoDB" id="3250110at2759"/>
<dbReference type="Proteomes" id="UP000305067">
    <property type="component" value="Unassembled WGS sequence"/>
</dbReference>
<feature type="region of interest" description="Disordered" evidence="1">
    <location>
        <begin position="360"/>
        <end position="381"/>
    </location>
</feature>
<feature type="region of interest" description="Disordered" evidence="1">
    <location>
        <begin position="137"/>
        <end position="219"/>
    </location>
</feature>
<proteinExistence type="predicted"/>
<feature type="compositionally biased region" description="Low complexity" evidence="1">
    <location>
        <begin position="155"/>
        <end position="176"/>
    </location>
</feature>
<evidence type="ECO:0000256" key="1">
    <source>
        <dbReference type="SAM" id="MobiDB-lite"/>
    </source>
</evidence>